<name>M1HLC3_9PHYC</name>
<keyword evidence="2" id="KW-1185">Reference proteome</keyword>
<evidence type="ECO:0000313" key="1">
    <source>
        <dbReference type="EMBL" id="AGE50486.1"/>
    </source>
</evidence>
<sequence length="360" mass="41483">MTELFHKTMNTDILQTISNMLSSSDVANLSVALCDNELIRNRKLIEFKLLLAERMRYFWFGRLAVLHKVYSKTRFWFKNDPDVWALDSVMREEFINAFKGWTVDICGNKLYLSTRVLDEVVSFTVNLHIPHHSAMTGDKVQFCFDIIHASHRIDVDSYAPVSGFVSVFKAAYDALLEKSKTFGHVTDSGVVWDNYVSYADMTKVFEASLGSSWSNDSSLKLYYTTIDGVTVRAKMFGGLELSYKGQKSYVTIGLFSSFRYEGEGPASKRGTKGSLQRRLMDAMVPFHRYYFLGPVRMRERFHIRVRLDGVYYIFVSWQELSSLSGISIQKLRDMAVPVFNGMFIDFEKQTYRKKLVSFSI</sequence>
<dbReference type="RefSeq" id="YP_009701822.1">
    <property type="nucleotide sequence ID" value="NC_044937.1"/>
</dbReference>
<evidence type="ECO:0000313" key="2">
    <source>
        <dbReference type="Proteomes" id="UP000243236"/>
    </source>
</evidence>
<protein>
    <submittedName>
        <fullName evidence="1">Uncharacterized protein</fullName>
    </submittedName>
</protein>
<dbReference type="GeneID" id="41900387"/>
<dbReference type="EMBL" id="JX997159">
    <property type="protein sequence ID" value="AGE50486.1"/>
    <property type="molecule type" value="Genomic_DNA"/>
</dbReference>
<dbReference type="Proteomes" id="UP000243236">
    <property type="component" value="Segment"/>
</dbReference>
<reference evidence="1 2" key="1">
    <citation type="submission" date="2012-10" db="EMBL/GenBank/DDBJ databases">
        <title>Towards defining the chloroviruses: a genomic journey through a genus of large DNA viruses.</title>
        <authorList>
            <person name="Jeanniard A."/>
            <person name="Dunigan D.D."/>
            <person name="Gurnon J.R."/>
            <person name="Agarkova I."/>
            <person name="Kang M."/>
            <person name="Vitek J."/>
            <person name="Duncan G."/>
            <person name="McClung O.W."/>
            <person name="Larsen M."/>
            <person name="Claverie J.-M."/>
            <person name="Van Etten J.L."/>
            <person name="Blanc G."/>
        </authorList>
    </citation>
    <scope>NUCLEOTIDE SEQUENCE [LARGE SCALE GENOMIC DNA]</scope>
</reference>
<gene>
    <name evidence="1" type="primary">CVA-1_388L</name>
    <name evidence="1" type="ORF">PBCVCVA1_388L</name>
</gene>
<proteinExistence type="predicted"/>
<organism evidence="1 2">
    <name type="scientific">Paramecium bursaria Chlorella virus CVA-1</name>
    <dbReference type="NCBI Taxonomy" id="42683"/>
    <lineage>
        <taxon>Viruses</taxon>
        <taxon>Varidnaviria</taxon>
        <taxon>Bamfordvirae</taxon>
        <taxon>Nucleocytoviricota</taxon>
        <taxon>Megaviricetes</taxon>
        <taxon>Algavirales</taxon>
        <taxon>Phycodnaviridae</taxon>
        <taxon>Chlorovirus</taxon>
        <taxon>Chlorovirus conductrix</taxon>
        <taxon>Paramecium bursaria Chlorella virus A1</taxon>
    </lineage>
</organism>
<dbReference type="KEGG" id="vg:41900387"/>
<accession>M1HLC3</accession>